<dbReference type="SUPFAM" id="SSF50978">
    <property type="entry name" value="WD40 repeat-like"/>
    <property type="match status" value="1"/>
</dbReference>
<evidence type="ECO:0000313" key="6">
    <source>
        <dbReference type="EMBL" id="KIM86390.1"/>
    </source>
</evidence>
<feature type="repeat" description="WD" evidence="3">
    <location>
        <begin position="737"/>
        <end position="778"/>
    </location>
</feature>
<feature type="repeat" description="WD" evidence="3">
    <location>
        <begin position="823"/>
        <end position="864"/>
    </location>
</feature>
<feature type="repeat" description="WD" evidence="3">
    <location>
        <begin position="909"/>
        <end position="950"/>
    </location>
</feature>
<dbReference type="SUPFAM" id="SSF52540">
    <property type="entry name" value="P-loop containing nucleoside triphosphate hydrolases"/>
    <property type="match status" value="1"/>
</dbReference>
<feature type="domain" description="Nephrocystin 3-like N-terminal" evidence="5">
    <location>
        <begin position="92"/>
        <end position="263"/>
    </location>
</feature>
<dbReference type="Pfam" id="PF24883">
    <property type="entry name" value="NPHP3_N"/>
    <property type="match status" value="1"/>
</dbReference>
<organism evidence="6 7">
    <name type="scientific">Piloderma croceum (strain F 1598)</name>
    <dbReference type="NCBI Taxonomy" id="765440"/>
    <lineage>
        <taxon>Eukaryota</taxon>
        <taxon>Fungi</taxon>
        <taxon>Dikarya</taxon>
        <taxon>Basidiomycota</taxon>
        <taxon>Agaricomycotina</taxon>
        <taxon>Agaricomycetes</taxon>
        <taxon>Agaricomycetidae</taxon>
        <taxon>Atheliales</taxon>
        <taxon>Atheliaceae</taxon>
        <taxon>Piloderma</taxon>
    </lineage>
</organism>
<dbReference type="InterPro" id="IPR036322">
    <property type="entry name" value="WD40_repeat_dom_sf"/>
</dbReference>
<keyword evidence="1 3" id="KW-0853">WD repeat</keyword>
<dbReference type="HOGENOM" id="CLU_000288_6_3_1"/>
<feature type="region of interest" description="Disordered" evidence="4">
    <location>
        <begin position="1"/>
        <end position="26"/>
    </location>
</feature>
<dbReference type="InParanoid" id="A0A0C3FQI2"/>
<dbReference type="InterPro" id="IPR056884">
    <property type="entry name" value="NPHP3-like_N"/>
</dbReference>
<feature type="repeat" description="WD" evidence="3">
    <location>
        <begin position="1088"/>
        <end position="1120"/>
    </location>
</feature>
<dbReference type="InterPro" id="IPR019775">
    <property type="entry name" value="WD40_repeat_CS"/>
</dbReference>
<dbReference type="Pfam" id="PF00400">
    <property type="entry name" value="WD40"/>
    <property type="match status" value="9"/>
</dbReference>
<protein>
    <recommendedName>
        <fullName evidence="5">Nephrocystin 3-like N-terminal domain-containing protein</fullName>
    </recommendedName>
</protein>
<feature type="repeat" description="WD" evidence="3">
    <location>
        <begin position="952"/>
        <end position="993"/>
    </location>
</feature>
<reference evidence="6 7" key="1">
    <citation type="submission" date="2014-04" db="EMBL/GenBank/DDBJ databases">
        <authorList>
            <consortium name="DOE Joint Genome Institute"/>
            <person name="Kuo A."/>
            <person name="Tarkka M."/>
            <person name="Buscot F."/>
            <person name="Kohler A."/>
            <person name="Nagy L.G."/>
            <person name="Floudas D."/>
            <person name="Copeland A."/>
            <person name="Barry K.W."/>
            <person name="Cichocki N."/>
            <person name="Veneault-Fourrey C."/>
            <person name="LaButti K."/>
            <person name="Lindquist E.A."/>
            <person name="Lipzen A."/>
            <person name="Lundell T."/>
            <person name="Morin E."/>
            <person name="Murat C."/>
            <person name="Sun H."/>
            <person name="Tunlid A."/>
            <person name="Henrissat B."/>
            <person name="Grigoriev I.V."/>
            <person name="Hibbett D.S."/>
            <person name="Martin F."/>
            <person name="Nordberg H.P."/>
            <person name="Cantor M.N."/>
            <person name="Hua S.X."/>
        </authorList>
    </citation>
    <scope>NUCLEOTIDE SEQUENCE [LARGE SCALE GENOMIC DNA]</scope>
    <source>
        <strain evidence="6 7">F 1598</strain>
    </source>
</reference>
<reference evidence="7" key="2">
    <citation type="submission" date="2015-01" db="EMBL/GenBank/DDBJ databases">
        <title>Evolutionary Origins and Diversification of the Mycorrhizal Mutualists.</title>
        <authorList>
            <consortium name="DOE Joint Genome Institute"/>
            <consortium name="Mycorrhizal Genomics Consortium"/>
            <person name="Kohler A."/>
            <person name="Kuo A."/>
            <person name="Nagy L.G."/>
            <person name="Floudas D."/>
            <person name="Copeland A."/>
            <person name="Barry K.W."/>
            <person name="Cichocki N."/>
            <person name="Veneault-Fourrey C."/>
            <person name="LaButti K."/>
            <person name="Lindquist E.A."/>
            <person name="Lipzen A."/>
            <person name="Lundell T."/>
            <person name="Morin E."/>
            <person name="Murat C."/>
            <person name="Riley R."/>
            <person name="Ohm R."/>
            <person name="Sun H."/>
            <person name="Tunlid A."/>
            <person name="Henrissat B."/>
            <person name="Grigoriev I.V."/>
            <person name="Hibbett D.S."/>
            <person name="Martin F."/>
        </authorList>
    </citation>
    <scope>NUCLEOTIDE SEQUENCE [LARGE SCALE GENOMIC DNA]</scope>
    <source>
        <strain evidence="7">F 1598</strain>
    </source>
</reference>
<dbReference type="InterPro" id="IPR027417">
    <property type="entry name" value="P-loop_NTPase"/>
</dbReference>
<feature type="repeat" description="WD" evidence="3">
    <location>
        <begin position="866"/>
        <end position="907"/>
    </location>
</feature>
<dbReference type="InterPro" id="IPR001680">
    <property type="entry name" value="WD40_rpt"/>
</dbReference>
<evidence type="ECO:0000256" key="4">
    <source>
        <dbReference type="SAM" id="MobiDB-lite"/>
    </source>
</evidence>
<dbReference type="Gene3D" id="3.40.50.300">
    <property type="entry name" value="P-loop containing nucleotide triphosphate hydrolases"/>
    <property type="match status" value="1"/>
</dbReference>
<evidence type="ECO:0000256" key="3">
    <source>
        <dbReference type="PROSITE-ProRule" id="PRU00221"/>
    </source>
</evidence>
<dbReference type="PANTHER" id="PTHR19879">
    <property type="entry name" value="TRANSCRIPTION INITIATION FACTOR TFIID"/>
    <property type="match status" value="1"/>
</dbReference>
<gene>
    <name evidence="6" type="ORF">PILCRDRAFT_816337</name>
</gene>
<evidence type="ECO:0000256" key="2">
    <source>
        <dbReference type="ARBA" id="ARBA00022737"/>
    </source>
</evidence>
<keyword evidence="2" id="KW-0677">Repeat</keyword>
<proteinExistence type="predicted"/>
<evidence type="ECO:0000259" key="5">
    <source>
        <dbReference type="Pfam" id="PF24883"/>
    </source>
</evidence>
<accession>A0A0C3FQI2</accession>
<sequence length="1289" mass="142237">MPDSTPTGHECNSEHTTVDNMGNLRDTHFSSETKSGILAGAINTDARHSIFVSIAGNLHNTYVNSVSESTEILATLKPVERGRCYVPPCLDGTREKIFNEIDQWLDDVDAPNVVWLAGGPGAGKSTIASSLVSKLTVRRRLGASFFFRRGNAMLSDPTALWRTVAYDLALFEPAFSRNLVKALKERRIDPGWPDITLHFKILVQELLTKTYDHTPAHTIPVILIDAFDECDSDHSPAQRKVLLDTLTQWSHLPKKFKLIVTGRDDRVPQPFRVVCKQIMLHTGDNVDNDANKDIRLFFQEHFAELGGSSFPKWPGEYVLDALTQRAAGLFIWAETVVRFLEQGLPNEQLSLVLKSDLGGDDNITKLYRQVLKSAFRGVNSRMLEVTRVVISTIVLAKVPLYYADVHKSVSQPHQSIKFILKKLAAVIVIGNTDKRVYFGHLSFSEFLCDSKRCPEQFFIDRGKDSRQLAEACFRLMKDGLKFNICDLETSHVLNKNLPERISKQIETTIPPPLSYSCRFWAVHLQDITIYEDGSDAFIMEVEDFLYVRLLYWLEVMSLIEDVSGANTALLTVVSCIQAFNANLAAFARDASRFVVAFDIPISESAPHIYLSALPFAPVESLVAKQYRSQFPNTLTVVSGGDWNWPALVNIFRGHTDSVTSVACSVDGKHVVSGSKDSTIRVWNIETGQLVAGPFEGHADLVASVAFSADGKRVLSGSRDKTVRIWDIETNQIAASPFEGHTHSVSSVAFSADGQWVASGSHDKTVRVWDVETGQIAAGPLEGHTQSVVSVAFSGDGNQVASGSWDKTIRVWDVQTGQIAAGPFEGHTDIVTSVAFVASGKRVISGSYDKTIRIWDVESGQIAACPFEGHTKQVTAVALSSDEKFVVTGSWDKTIRVWEVETGKVVTDPFEGHSHFVSSVAFSADRKRVISGSWDNTIRVWDIESSHSPSSLAASRTDLVKSFVFSTDGKRVSSDLEDQNFHIWDIETGRITQGPFEGHTGHFISTPFVVDGKRIVPLWDANSNQMVPGAWGKMTRPRDINSEIGRIPFGGCSVTSVALSADGKRAVSGFRDNVVRVWNVETGEIVATFEGHTDLVSSVAISADGKRVVSGSDDFTIRVWDYFPQMKSHMDVVTGFGGALIPSRCNDANSRGWVHANMIAVDTPRPALFWVPQPCRQPLCGIETLAIFGRRTTRLDFSRFVHGTSWTQCHSRTTPVHKAPIPPYPPSTFIDSSPSVAADRSRAVLLAASAASEHVPVSTVELRSSIRILRILAFIAVPWITGYYFQTNKS</sequence>
<dbReference type="PROSITE" id="PS50294">
    <property type="entry name" value="WD_REPEATS_REGION"/>
    <property type="match status" value="8"/>
</dbReference>
<dbReference type="SMART" id="SM00320">
    <property type="entry name" value="WD40"/>
    <property type="match status" value="10"/>
</dbReference>
<feature type="repeat" description="WD" evidence="3">
    <location>
        <begin position="651"/>
        <end position="692"/>
    </location>
</feature>
<dbReference type="PROSITE" id="PS50082">
    <property type="entry name" value="WD_REPEATS_2"/>
    <property type="match status" value="10"/>
</dbReference>
<dbReference type="InterPro" id="IPR020472">
    <property type="entry name" value="WD40_PAC1"/>
</dbReference>
<dbReference type="PRINTS" id="PR00320">
    <property type="entry name" value="GPROTEINBRPT"/>
</dbReference>
<dbReference type="PROSITE" id="PS00678">
    <property type="entry name" value="WD_REPEATS_1"/>
    <property type="match status" value="8"/>
</dbReference>
<dbReference type="STRING" id="765440.A0A0C3FQI2"/>
<feature type="repeat" description="WD" evidence="3">
    <location>
        <begin position="1053"/>
        <end position="1087"/>
    </location>
</feature>
<evidence type="ECO:0000313" key="7">
    <source>
        <dbReference type="Proteomes" id="UP000054166"/>
    </source>
</evidence>
<dbReference type="EMBL" id="KN832982">
    <property type="protein sequence ID" value="KIM86390.1"/>
    <property type="molecule type" value="Genomic_DNA"/>
</dbReference>
<keyword evidence="7" id="KW-1185">Reference proteome</keyword>
<feature type="repeat" description="WD" evidence="3">
    <location>
        <begin position="780"/>
        <end position="821"/>
    </location>
</feature>
<dbReference type="Gene3D" id="2.130.10.10">
    <property type="entry name" value="YVTN repeat-like/Quinoprotein amine dehydrogenase"/>
    <property type="match status" value="5"/>
</dbReference>
<feature type="repeat" description="WD" evidence="3">
    <location>
        <begin position="694"/>
        <end position="735"/>
    </location>
</feature>
<dbReference type="PANTHER" id="PTHR19879:SF9">
    <property type="entry name" value="TRANSCRIPTION INITIATION FACTOR TFIID SUBUNIT 5"/>
    <property type="match status" value="1"/>
</dbReference>
<dbReference type="SUPFAM" id="SSF82171">
    <property type="entry name" value="DPP6 N-terminal domain-like"/>
    <property type="match status" value="1"/>
</dbReference>
<evidence type="ECO:0000256" key="1">
    <source>
        <dbReference type="ARBA" id="ARBA00022574"/>
    </source>
</evidence>
<dbReference type="InterPro" id="IPR015943">
    <property type="entry name" value="WD40/YVTN_repeat-like_dom_sf"/>
</dbReference>
<dbReference type="OrthoDB" id="538223at2759"/>
<dbReference type="CDD" id="cd00200">
    <property type="entry name" value="WD40"/>
    <property type="match status" value="1"/>
</dbReference>
<dbReference type="Proteomes" id="UP000054166">
    <property type="component" value="Unassembled WGS sequence"/>
</dbReference>
<name>A0A0C3FQI2_PILCF</name>